<evidence type="ECO:0000313" key="2">
    <source>
        <dbReference type="Proteomes" id="UP000483018"/>
    </source>
</evidence>
<dbReference type="OrthoDB" id="9779630at2"/>
<sequence length="176" mass="20516">MSLFKRFTKNTASDKEITQLLKTLDGEMAKIKVESSTMEATQSRTKRELDECREEIRKMQDYIEHARNSGNTENERIFLTKKAALEEKEKTLKNAFDAMINHMQRMNQSQDLIVSKMNELKNRKDAIDIKMERAKILEKLNEINTNAFSALEEKVNRKLDLVEALAELDEIEKGNF</sequence>
<name>A0A7C8HDJ4_9FIRM</name>
<proteinExistence type="predicted"/>
<reference evidence="1 2" key="1">
    <citation type="submission" date="2019-12" db="EMBL/GenBank/DDBJ databases">
        <title>Defluviitalea raffinosedens, isolated from a biogas fermenter, genome sequencing and characterization.</title>
        <authorList>
            <person name="Rettenmaier R."/>
            <person name="Schneider M."/>
            <person name="Neuhaus K."/>
            <person name="Liebl W."/>
            <person name="Zverlov V."/>
        </authorList>
    </citation>
    <scope>NUCLEOTIDE SEQUENCE [LARGE SCALE GENOMIC DNA]</scope>
    <source>
        <strain evidence="1 2">249c-K6</strain>
    </source>
</reference>
<comment type="caution">
    <text evidence="1">The sequence shown here is derived from an EMBL/GenBank/DDBJ whole genome shotgun (WGS) entry which is preliminary data.</text>
</comment>
<accession>A0A7C8HDJ4</accession>
<dbReference type="RefSeq" id="WP_158741537.1">
    <property type="nucleotide sequence ID" value="NZ_WSLF01000016.1"/>
</dbReference>
<dbReference type="AlphaFoldDB" id="A0A7C8HDJ4"/>
<gene>
    <name evidence="1" type="ORF">GND95_12760</name>
</gene>
<organism evidence="1 2">
    <name type="scientific">Defluviitalea raffinosedens</name>
    <dbReference type="NCBI Taxonomy" id="1450156"/>
    <lineage>
        <taxon>Bacteria</taxon>
        <taxon>Bacillati</taxon>
        <taxon>Bacillota</taxon>
        <taxon>Clostridia</taxon>
        <taxon>Lachnospirales</taxon>
        <taxon>Defluviitaleaceae</taxon>
        <taxon>Defluviitalea</taxon>
    </lineage>
</organism>
<evidence type="ECO:0008006" key="3">
    <source>
        <dbReference type="Google" id="ProtNLM"/>
    </source>
</evidence>
<protein>
    <recommendedName>
        <fullName evidence="3">PspA/IM30 family protein</fullName>
    </recommendedName>
</protein>
<dbReference type="Proteomes" id="UP000483018">
    <property type="component" value="Unassembled WGS sequence"/>
</dbReference>
<evidence type="ECO:0000313" key="1">
    <source>
        <dbReference type="EMBL" id="KAE9629804.1"/>
    </source>
</evidence>
<dbReference type="EMBL" id="WSLF01000016">
    <property type="protein sequence ID" value="KAE9629804.1"/>
    <property type="molecule type" value="Genomic_DNA"/>
</dbReference>
<keyword evidence="2" id="KW-1185">Reference proteome</keyword>